<dbReference type="InterPro" id="IPR009001">
    <property type="entry name" value="Transl_elong_EF1A/Init_IF2_C"/>
</dbReference>
<evidence type="ECO:0000313" key="8">
    <source>
        <dbReference type="Proteomes" id="UP001152562"/>
    </source>
</evidence>
<dbReference type="EMBL" id="CALOZG010000029">
    <property type="protein sequence ID" value="CAH4033046.1"/>
    <property type="molecule type" value="Genomic_DNA"/>
</dbReference>
<reference evidence="7" key="1">
    <citation type="submission" date="2022-05" db="EMBL/GenBank/DDBJ databases">
        <authorList>
            <person name="Okamura Y."/>
        </authorList>
    </citation>
    <scope>NUCLEOTIDE SEQUENCE</scope>
</reference>
<dbReference type="CDD" id="cd03694">
    <property type="entry name" value="GTPBP_II"/>
    <property type="match status" value="1"/>
</dbReference>
<dbReference type="GO" id="GO:0003746">
    <property type="term" value="F:translation elongation factor activity"/>
    <property type="evidence" value="ECO:0007669"/>
    <property type="project" value="TreeGrafter"/>
</dbReference>
<evidence type="ECO:0000256" key="4">
    <source>
        <dbReference type="ARBA" id="ARBA00023134"/>
    </source>
</evidence>
<feature type="compositionally biased region" description="Basic residues" evidence="5">
    <location>
        <begin position="141"/>
        <end position="157"/>
    </location>
</feature>
<dbReference type="GO" id="GO:0003924">
    <property type="term" value="F:GTPase activity"/>
    <property type="evidence" value="ECO:0007669"/>
    <property type="project" value="InterPro"/>
</dbReference>
<dbReference type="Gene3D" id="2.40.30.10">
    <property type="entry name" value="Translation factors"/>
    <property type="match status" value="1"/>
</dbReference>
<feature type="compositionally biased region" description="Basic and acidic residues" evidence="5">
    <location>
        <begin position="73"/>
        <end position="83"/>
    </location>
</feature>
<dbReference type="SUPFAM" id="SSF50465">
    <property type="entry name" value="EF-Tu/eEF-1alpha/eIF2-gamma C-terminal domain"/>
    <property type="match status" value="1"/>
</dbReference>
<evidence type="ECO:0000259" key="6">
    <source>
        <dbReference type="Pfam" id="PF00009"/>
    </source>
</evidence>
<comment type="caution">
    <text evidence="7">The sequence shown here is derived from an EMBL/GenBank/DDBJ whole genome shotgun (WGS) entry which is preliminary data.</text>
</comment>
<comment type="subcellular location">
    <subcellularLocation>
        <location evidence="1">Cytoplasm</location>
    </subcellularLocation>
</comment>
<accession>A0A9P0TIP7</accession>
<dbReference type="Pfam" id="PF00009">
    <property type="entry name" value="GTP_EFTU"/>
    <property type="match status" value="1"/>
</dbReference>
<dbReference type="InterPro" id="IPR009000">
    <property type="entry name" value="Transl_B-barrel_sf"/>
</dbReference>
<dbReference type="Proteomes" id="UP001152562">
    <property type="component" value="Unassembled WGS sequence"/>
</dbReference>
<evidence type="ECO:0000313" key="7">
    <source>
        <dbReference type="EMBL" id="CAH4033046.1"/>
    </source>
</evidence>
<dbReference type="PANTHER" id="PTHR43721">
    <property type="entry name" value="ELONGATION FACTOR TU-RELATED"/>
    <property type="match status" value="1"/>
</dbReference>
<dbReference type="GO" id="GO:0005737">
    <property type="term" value="C:cytoplasm"/>
    <property type="evidence" value="ECO:0007669"/>
    <property type="project" value="UniProtKB-SubCell"/>
</dbReference>
<dbReference type="Gene3D" id="3.40.50.300">
    <property type="entry name" value="P-loop containing nucleotide triphosphate hydrolases"/>
    <property type="match status" value="1"/>
</dbReference>
<organism evidence="7 8">
    <name type="scientific">Pieris brassicae</name>
    <name type="common">White butterfly</name>
    <name type="synonym">Large white butterfly</name>
    <dbReference type="NCBI Taxonomy" id="7116"/>
    <lineage>
        <taxon>Eukaryota</taxon>
        <taxon>Metazoa</taxon>
        <taxon>Ecdysozoa</taxon>
        <taxon>Arthropoda</taxon>
        <taxon>Hexapoda</taxon>
        <taxon>Insecta</taxon>
        <taxon>Pterygota</taxon>
        <taxon>Neoptera</taxon>
        <taxon>Endopterygota</taxon>
        <taxon>Lepidoptera</taxon>
        <taxon>Glossata</taxon>
        <taxon>Ditrysia</taxon>
        <taxon>Papilionoidea</taxon>
        <taxon>Pieridae</taxon>
        <taxon>Pierinae</taxon>
        <taxon>Pieris</taxon>
    </lineage>
</organism>
<keyword evidence="8" id="KW-1185">Reference proteome</keyword>
<feature type="region of interest" description="Disordered" evidence="5">
    <location>
        <begin position="52"/>
        <end position="103"/>
    </location>
</feature>
<gene>
    <name evidence="7" type="ORF">PIBRA_LOCUS9377</name>
</gene>
<dbReference type="InterPro" id="IPR000795">
    <property type="entry name" value="T_Tr_GTP-bd_dom"/>
</dbReference>
<evidence type="ECO:0000256" key="2">
    <source>
        <dbReference type="ARBA" id="ARBA00007249"/>
    </source>
</evidence>
<feature type="compositionally biased region" description="Basic and acidic residues" evidence="5">
    <location>
        <begin position="131"/>
        <end position="140"/>
    </location>
</feature>
<feature type="region of interest" description="Disordered" evidence="5">
    <location>
        <begin position="131"/>
        <end position="169"/>
    </location>
</feature>
<keyword evidence="3" id="KW-0547">Nucleotide-binding</keyword>
<comment type="similarity">
    <text evidence="2">Belongs to the TRAFAC class translation factor GTPase superfamily. Classic translation factor GTPase family. EF-Tu/EF-1A subfamily.</text>
</comment>
<dbReference type="GO" id="GO:0005525">
    <property type="term" value="F:GTP binding"/>
    <property type="evidence" value="ECO:0007669"/>
    <property type="project" value="UniProtKB-KW"/>
</dbReference>
<protein>
    <recommendedName>
        <fullName evidence="6">Tr-type G domain-containing protein</fullName>
    </recommendedName>
</protein>
<dbReference type="InterPro" id="IPR027417">
    <property type="entry name" value="P-loop_NTPase"/>
</dbReference>
<dbReference type="SUPFAM" id="SSF50447">
    <property type="entry name" value="Translation proteins"/>
    <property type="match status" value="1"/>
</dbReference>
<evidence type="ECO:0000256" key="1">
    <source>
        <dbReference type="ARBA" id="ARBA00004496"/>
    </source>
</evidence>
<evidence type="ECO:0000256" key="3">
    <source>
        <dbReference type="ARBA" id="ARBA00022741"/>
    </source>
</evidence>
<dbReference type="AlphaFoldDB" id="A0A9P0TIP7"/>
<dbReference type="PANTHER" id="PTHR43721:SF3">
    <property type="entry name" value="GTP-BINDING PROTEIN 2"/>
    <property type="match status" value="1"/>
</dbReference>
<dbReference type="InterPro" id="IPR050055">
    <property type="entry name" value="EF-Tu_GTPase"/>
</dbReference>
<keyword evidence="4" id="KW-0342">GTP-binding</keyword>
<proteinExistence type="inferred from homology"/>
<evidence type="ECO:0000256" key="5">
    <source>
        <dbReference type="SAM" id="MobiDB-lite"/>
    </source>
</evidence>
<feature type="domain" description="Tr-type G" evidence="6">
    <location>
        <begin position="389"/>
        <end position="620"/>
    </location>
</feature>
<sequence>MITLSVNFGHRYVGYGEDLGCSCYYTRTIVAGEWSCIDLELTTAGTQPTNMDSFFSLFDPSDGQNKPKKRHKNDQEKSNDAPKGRRRGRRGQGKNETLPEESSFLCEPQLSTEILVKDCSYIENYIEVNNKDDDSKESDKKPRRRNSGRKSRRRKNKISPGKDLMPGMAWHEEANCAAETSNLNNQSSKSKNTDEKLGKIVNNLKNLKKDKRKDEYERVYNVIDKLEKVGIKDNMYLSKDFDDDKWESDFFYSDDDEEFRDDSTSDADDTGDEYFGCLPPEPRFGNVEYKLQLVSPCERRFQHLVTQLKWRLRSGGGTAVYVIGVRDCGALKGLRANALRASLRALRRMASAIGAVLVSVRARRVAPNRAVAEVYIRKLADTQQSVELRVAVMGANEAGKSTLIGVLTQGELDNGRGSARLNMFRHLHEVKSGRTSSLSHEILGFDAQGNVVNYGCSELMTAERIGERSAKLVSFLDLAGHSKYQRTTVHGLTGYCPHYAMIVISATAGITSITEEHIGLLLALDMPFFAVISKCELANAAVGPLVEKLRALLANAKKKPLLITDENLARNCVVPQKSLLDTIDDTDQRQDEEEVEQIPVFPVSCVRGVGLNALHAYLLALRPPTEDTQPSSVDTESCEFQIDEIFHVGESSGPVVGGLVARGRLLEGDDLIIGPLDSGEFVEISVKTIFRNRVPCGSARAGQSASLGLSRDPPNLRPGMVLLTRPGQYRTGQRPVWGCTDDCLKTTSQIVPKTQNQEKNRKNVKRKNNFLQEVTNLQKILTKTLPFDKNVNEMDKSGIGKVESVDELFGEDFDKSTGEREETGICACAGRVWLEDPNDPRGCLYFQATVLVIRHSTAIYPGFQCSVHVGNVRQTATIEGILAPNSVVRAGETAPVMFRFARCPEYLVTGRRLLFTAGLGTRAIGRITQTFPYIP</sequence>
<dbReference type="SUPFAM" id="SSF52540">
    <property type="entry name" value="P-loop containing nucleoside triphosphate hydrolases"/>
    <property type="match status" value="1"/>
</dbReference>
<name>A0A9P0TIP7_PIEBR</name>